<proteinExistence type="predicted"/>
<protein>
    <submittedName>
        <fullName evidence="2">Uncharacterized protein</fullName>
    </submittedName>
</protein>
<sequence length="176" mass="18591">MIASICGSHGLDPVILDTIDERWLDPTSDYPYYKGKVTDALVVDRIFRDHPDIFAFFDCSGLAGGPSSGDRPVTRPPGQPAGLAGGIQFIGYVVRNGSAQLLSGPIYQIATECAVGGRPRAGLPAPRPRRQRTCPEVTRGDVAGGSSRCTGGESGAATPDHAQQHRTARRFTPSTG</sequence>
<name>A0ABN1W8I0_9ACTN</name>
<dbReference type="EMBL" id="BAAALF010000051">
    <property type="protein sequence ID" value="GAA1239957.1"/>
    <property type="molecule type" value="Genomic_DNA"/>
</dbReference>
<gene>
    <name evidence="2" type="ORF">GCM10009665_33530</name>
</gene>
<evidence type="ECO:0000256" key="1">
    <source>
        <dbReference type="SAM" id="MobiDB-lite"/>
    </source>
</evidence>
<evidence type="ECO:0000313" key="3">
    <source>
        <dbReference type="Proteomes" id="UP001500037"/>
    </source>
</evidence>
<reference evidence="2 3" key="1">
    <citation type="journal article" date="2019" name="Int. J. Syst. Evol. Microbiol.">
        <title>The Global Catalogue of Microorganisms (GCM) 10K type strain sequencing project: providing services to taxonomists for standard genome sequencing and annotation.</title>
        <authorList>
            <consortium name="The Broad Institute Genomics Platform"/>
            <consortium name="The Broad Institute Genome Sequencing Center for Infectious Disease"/>
            <person name="Wu L."/>
            <person name="Ma J."/>
        </authorList>
    </citation>
    <scope>NUCLEOTIDE SEQUENCE [LARGE SCALE GENOMIC DNA]</scope>
    <source>
        <strain evidence="2 3">JCM 13004</strain>
    </source>
</reference>
<accession>A0ABN1W8I0</accession>
<feature type="region of interest" description="Disordered" evidence="1">
    <location>
        <begin position="118"/>
        <end position="176"/>
    </location>
</feature>
<keyword evidence="3" id="KW-1185">Reference proteome</keyword>
<evidence type="ECO:0000313" key="2">
    <source>
        <dbReference type="EMBL" id="GAA1239957.1"/>
    </source>
</evidence>
<organism evidence="2 3">
    <name type="scientific">Kitasatospora nipponensis</name>
    <dbReference type="NCBI Taxonomy" id="258049"/>
    <lineage>
        <taxon>Bacteria</taxon>
        <taxon>Bacillati</taxon>
        <taxon>Actinomycetota</taxon>
        <taxon>Actinomycetes</taxon>
        <taxon>Kitasatosporales</taxon>
        <taxon>Streptomycetaceae</taxon>
        <taxon>Kitasatospora</taxon>
    </lineage>
</organism>
<dbReference type="Proteomes" id="UP001500037">
    <property type="component" value="Unassembled WGS sequence"/>
</dbReference>
<comment type="caution">
    <text evidence="2">The sequence shown here is derived from an EMBL/GenBank/DDBJ whole genome shotgun (WGS) entry which is preliminary data.</text>
</comment>